<dbReference type="EMBL" id="NAJQ01000032">
    <property type="protein sequence ID" value="TKA82545.1"/>
    <property type="molecule type" value="Genomic_DNA"/>
</dbReference>
<dbReference type="InterPro" id="IPR056884">
    <property type="entry name" value="NPHP3-like_N"/>
</dbReference>
<keyword evidence="4" id="KW-1185">Reference proteome</keyword>
<dbReference type="STRING" id="329884.A0A4U0Y4S6"/>
<comment type="caution">
    <text evidence="3">The sequence shown here is derived from an EMBL/GenBank/DDBJ whole genome shotgun (WGS) entry which is preliminary data.</text>
</comment>
<dbReference type="PANTHER" id="PTHR10039:SF16">
    <property type="entry name" value="GPI INOSITOL-DEACYLASE"/>
    <property type="match status" value="1"/>
</dbReference>
<feature type="domain" description="Nephrocystin 3-like N-terminal" evidence="2">
    <location>
        <begin position="215"/>
        <end position="334"/>
    </location>
</feature>
<keyword evidence="1" id="KW-0677">Repeat</keyword>
<dbReference type="InterPro" id="IPR027417">
    <property type="entry name" value="P-loop_NTPase"/>
</dbReference>
<reference evidence="3 4" key="1">
    <citation type="submission" date="2017-03" db="EMBL/GenBank/DDBJ databases">
        <title>Genomes of endolithic fungi from Antarctica.</title>
        <authorList>
            <person name="Coleine C."/>
            <person name="Masonjones S."/>
            <person name="Stajich J.E."/>
        </authorList>
    </citation>
    <scope>NUCLEOTIDE SEQUENCE [LARGE SCALE GENOMIC DNA]</scope>
    <source>
        <strain evidence="3 4">CCFEE 5184</strain>
    </source>
</reference>
<dbReference type="PANTHER" id="PTHR10039">
    <property type="entry name" value="AMELOGENIN"/>
    <property type="match status" value="1"/>
</dbReference>
<dbReference type="OrthoDB" id="1577640at2759"/>
<protein>
    <recommendedName>
        <fullName evidence="2">Nephrocystin 3-like N-terminal domain-containing protein</fullName>
    </recommendedName>
</protein>
<organism evidence="3 4">
    <name type="scientific">Friedmanniomyces simplex</name>
    <dbReference type="NCBI Taxonomy" id="329884"/>
    <lineage>
        <taxon>Eukaryota</taxon>
        <taxon>Fungi</taxon>
        <taxon>Dikarya</taxon>
        <taxon>Ascomycota</taxon>
        <taxon>Pezizomycotina</taxon>
        <taxon>Dothideomycetes</taxon>
        <taxon>Dothideomycetidae</taxon>
        <taxon>Mycosphaerellales</taxon>
        <taxon>Teratosphaeriaceae</taxon>
        <taxon>Friedmanniomyces</taxon>
    </lineage>
</organism>
<name>A0A4U0Y4S6_9PEZI</name>
<evidence type="ECO:0000259" key="2">
    <source>
        <dbReference type="Pfam" id="PF24883"/>
    </source>
</evidence>
<accession>A0A4U0Y4S6</accession>
<dbReference type="Gene3D" id="3.40.50.300">
    <property type="entry name" value="P-loop containing nucleotide triphosphate hydrolases"/>
    <property type="match status" value="1"/>
</dbReference>
<evidence type="ECO:0000313" key="4">
    <source>
        <dbReference type="Proteomes" id="UP000309340"/>
    </source>
</evidence>
<proteinExistence type="predicted"/>
<dbReference type="AlphaFoldDB" id="A0A4U0Y4S6"/>
<evidence type="ECO:0000256" key="1">
    <source>
        <dbReference type="ARBA" id="ARBA00022737"/>
    </source>
</evidence>
<dbReference type="Pfam" id="PF24883">
    <property type="entry name" value="NPHP3_N"/>
    <property type="match status" value="1"/>
</dbReference>
<dbReference type="Proteomes" id="UP000309340">
    <property type="component" value="Unassembled WGS sequence"/>
</dbReference>
<sequence length="337" mass="37994">MVKAVDSLRKTLELLKHILADEGLNRDTRDRVDECVRACLTGIEALERERKELKLSSPNKFKSTMHRVAYPFKKDTLDKVKKTVGELLGHLSLTVQLLGMREGSRHHSESLAAVGAVRQEIQSISGQSDTIRDSVEAVRKQHQAVSDATGAIHAETQGITDRLGQLQIDGRQPANDIRQLLTEAEAEKLRAILTWIKAPDVTSDHNVARRACYPGTGQWFLELAEYFLWKYGSTSCLWVNGKVGCCKTVLSSTIIEDLRAYCGHRWDRTLAYFYFTFSDQRKQSREELLRALVMQLSQGRPAVKSLRDTFAREYGRGLTEGQLEIALTEILEMLCGS</sequence>
<gene>
    <name evidence="3" type="ORF">B0A55_02282</name>
</gene>
<evidence type="ECO:0000313" key="3">
    <source>
        <dbReference type="EMBL" id="TKA82545.1"/>
    </source>
</evidence>